<comment type="caution">
    <text evidence="1">The sequence shown here is derived from an EMBL/GenBank/DDBJ whole genome shotgun (WGS) entry which is preliminary data.</text>
</comment>
<protein>
    <submittedName>
        <fullName evidence="1">Uncharacterized protein</fullName>
    </submittedName>
</protein>
<dbReference type="EMBL" id="MGJI01000016">
    <property type="protein sequence ID" value="OGN04923.1"/>
    <property type="molecule type" value="Genomic_DNA"/>
</dbReference>
<proteinExistence type="predicted"/>
<dbReference type="AlphaFoldDB" id="A0A1F8EVP8"/>
<dbReference type="Proteomes" id="UP000177507">
    <property type="component" value="Unassembled WGS sequence"/>
</dbReference>
<accession>A0A1F8EVP8</accession>
<organism evidence="1 2">
    <name type="scientific">Candidatus Yanofskybacteria bacterium RIFCSPHIGHO2_01_FULL_44_17</name>
    <dbReference type="NCBI Taxonomy" id="1802668"/>
    <lineage>
        <taxon>Bacteria</taxon>
        <taxon>Candidatus Yanofskyibacteriota</taxon>
    </lineage>
</organism>
<evidence type="ECO:0000313" key="2">
    <source>
        <dbReference type="Proteomes" id="UP000177507"/>
    </source>
</evidence>
<reference evidence="1 2" key="1">
    <citation type="journal article" date="2016" name="Nat. Commun.">
        <title>Thousands of microbial genomes shed light on interconnected biogeochemical processes in an aquifer system.</title>
        <authorList>
            <person name="Anantharaman K."/>
            <person name="Brown C.T."/>
            <person name="Hug L.A."/>
            <person name="Sharon I."/>
            <person name="Castelle C.J."/>
            <person name="Probst A.J."/>
            <person name="Thomas B.C."/>
            <person name="Singh A."/>
            <person name="Wilkins M.J."/>
            <person name="Karaoz U."/>
            <person name="Brodie E.L."/>
            <person name="Williams K.H."/>
            <person name="Hubbard S.S."/>
            <person name="Banfield J.F."/>
        </authorList>
    </citation>
    <scope>NUCLEOTIDE SEQUENCE [LARGE SCALE GENOMIC DNA]</scope>
</reference>
<evidence type="ECO:0000313" key="1">
    <source>
        <dbReference type="EMBL" id="OGN04923.1"/>
    </source>
</evidence>
<gene>
    <name evidence="1" type="ORF">A2831_02615</name>
</gene>
<sequence length="136" mass="16117">MDSRCTDLLFCCLYLLKEETKNNITFYYDRHLLDWALYKMVKAEKMPEWFRKDFTYDILYGQSESMRHLFSEAGQSLLIDYVFNAAGSKIRLSFGERVYKGMFRDLALPEEEVKQMSEILEAFLAQGKTIYQKVSI</sequence>
<name>A0A1F8EVP8_9BACT</name>
<dbReference type="STRING" id="1802668.A2831_02615"/>